<keyword evidence="3 8" id="KW-0328">Glycosyltransferase</keyword>
<keyword evidence="5 8" id="KW-0812">Transmembrane</keyword>
<comment type="similarity">
    <text evidence="2 8">Belongs to the glycosyltransferase 92 family.</text>
</comment>
<evidence type="ECO:0000256" key="2">
    <source>
        <dbReference type="ARBA" id="ARBA00007647"/>
    </source>
</evidence>
<dbReference type="EMBL" id="WIXP02000012">
    <property type="protein sequence ID" value="KAF6201650.1"/>
    <property type="molecule type" value="Genomic_DNA"/>
</dbReference>
<evidence type="ECO:0000256" key="4">
    <source>
        <dbReference type="ARBA" id="ARBA00022679"/>
    </source>
</evidence>
<comment type="subcellular location">
    <subcellularLocation>
        <location evidence="1">Membrane</location>
        <topology evidence="1">Single-pass membrane protein</topology>
    </subcellularLocation>
</comment>
<dbReference type="GO" id="GO:0005737">
    <property type="term" value="C:cytoplasm"/>
    <property type="evidence" value="ECO:0007669"/>
    <property type="project" value="TreeGrafter"/>
</dbReference>
<dbReference type="InterPro" id="IPR008166">
    <property type="entry name" value="Glyco_transf_92"/>
</dbReference>
<dbReference type="PANTHER" id="PTHR21461:SF40">
    <property type="entry name" value="GLYCOSYLTRANSFERASE FAMILY 92 PROTEIN"/>
    <property type="match status" value="1"/>
</dbReference>
<dbReference type="AlphaFoldDB" id="A0A8S9WXJ2"/>
<evidence type="ECO:0000256" key="8">
    <source>
        <dbReference type="RuleBase" id="RU366017"/>
    </source>
</evidence>
<dbReference type="GO" id="GO:0016757">
    <property type="term" value="F:glycosyltransferase activity"/>
    <property type="evidence" value="ECO:0007669"/>
    <property type="project" value="UniProtKB-UniRule"/>
</dbReference>
<dbReference type="Proteomes" id="UP000466442">
    <property type="component" value="Linkage Group LG12"/>
</dbReference>
<comment type="caution">
    <text evidence="9">The sequence shown here is derived from an EMBL/GenBank/DDBJ whole genome shotgun (WGS) entry which is preliminary data.</text>
</comment>
<evidence type="ECO:0000313" key="9">
    <source>
        <dbReference type="EMBL" id="KAF6201650.1"/>
    </source>
</evidence>
<evidence type="ECO:0000256" key="3">
    <source>
        <dbReference type="ARBA" id="ARBA00022676"/>
    </source>
</evidence>
<feature type="transmembrane region" description="Helical" evidence="8">
    <location>
        <begin position="108"/>
        <end position="129"/>
    </location>
</feature>
<organism evidence="9 10">
    <name type="scientific">Apolygus lucorum</name>
    <name type="common">Small green plant bug</name>
    <name type="synonym">Lygocoris lucorum</name>
    <dbReference type="NCBI Taxonomy" id="248454"/>
    <lineage>
        <taxon>Eukaryota</taxon>
        <taxon>Metazoa</taxon>
        <taxon>Ecdysozoa</taxon>
        <taxon>Arthropoda</taxon>
        <taxon>Hexapoda</taxon>
        <taxon>Insecta</taxon>
        <taxon>Pterygota</taxon>
        <taxon>Neoptera</taxon>
        <taxon>Paraneoptera</taxon>
        <taxon>Hemiptera</taxon>
        <taxon>Heteroptera</taxon>
        <taxon>Panheteroptera</taxon>
        <taxon>Cimicomorpha</taxon>
        <taxon>Miridae</taxon>
        <taxon>Mirini</taxon>
        <taxon>Apolygus</taxon>
    </lineage>
</organism>
<evidence type="ECO:0000256" key="5">
    <source>
        <dbReference type="ARBA" id="ARBA00022692"/>
    </source>
</evidence>
<evidence type="ECO:0000256" key="1">
    <source>
        <dbReference type="ARBA" id="ARBA00004167"/>
    </source>
</evidence>
<dbReference type="EC" id="2.4.1.-" evidence="8"/>
<dbReference type="GO" id="GO:0016020">
    <property type="term" value="C:membrane"/>
    <property type="evidence" value="ECO:0007669"/>
    <property type="project" value="UniProtKB-SubCell"/>
</dbReference>
<gene>
    <name evidence="9" type="ORF">GE061_004043</name>
</gene>
<sequence length="612" mass="70437">MVNIEEESSHEYKPMYFPLLDEETQEDSVVEPTTSPGVENEDDLELYNLVFDEATGCLYEKETTDEETSSGHTVNTPGTLYRFEEPKLQDDMGRVSGRVLRERANMSFCIVIIFFAVFFIIVLTEIFLIDQNSRNRNRRQHARQRSNYEDTVIISRHGEDYLVYQGPEDGKNQFGRIPQYILPNQLAVYKPNTNITIPANDGLWQSVAGTRFKFFVFSAYYDGRGARMVRVMGATKTRGPDRVWCVLWYQSFNYTTTLTVPAKVKVIRENWNLKYSACFILCPLASNMSVPHSVSVMSRAVLSPSNRLLINHAFEAAKAQPTPQSSKIGVCVKPLHFNYNQTLQLIEFIELNSLLGMDHITFYNDSISSTTDCILKHYMSAGRVTVLPWKLDMVSQREIRTEGLFAALNDCLYRSMYDFGYVALIDLDEIVMPRHNDTIQQFIEWMGTRLNTKSTGSYSFQNAFFYLQWPDDLLLSDDVFESSLTSMRKTRRRAKLHPHKQRSKYICRPEFVIEAGNHFVWEFVPGHGTLNVPADAGILNHYRVCEFGGDDCVKSASVIDRTAFRYKDRLVARVKKKWKELQRTCAIGNVEQAQVKKRIIQKIPAPPKSKVR</sequence>
<protein>
    <recommendedName>
        <fullName evidence="8">Glycosyltransferase family 92 protein</fullName>
        <ecNumber evidence="8">2.4.1.-</ecNumber>
    </recommendedName>
</protein>
<reference evidence="9" key="1">
    <citation type="journal article" date="2021" name="Mol. Ecol. Resour.">
        <title>Apolygus lucorum genome provides insights into omnivorousness and mesophyll feeding.</title>
        <authorList>
            <person name="Liu Y."/>
            <person name="Liu H."/>
            <person name="Wang H."/>
            <person name="Huang T."/>
            <person name="Liu B."/>
            <person name="Yang B."/>
            <person name="Yin L."/>
            <person name="Li B."/>
            <person name="Zhang Y."/>
            <person name="Zhang S."/>
            <person name="Jiang F."/>
            <person name="Zhang X."/>
            <person name="Ren Y."/>
            <person name="Wang B."/>
            <person name="Wang S."/>
            <person name="Lu Y."/>
            <person name="Wu K."/>
            <person name="Fan W."/>
            <person name="Wang G."/>
        </authorList>
    </citation>
    <scope>NUCLEOTIDE SEQUENCE</scope>
    <source>
        <strain evidence="9">12Hb</strain>
    </source>
</reference>
<dbReference type="Pfam" id="PF01697">
    <property type="entry name" value="Glyco_transf_92"/>
    <property type="match status" value="1"/>
</dbReference>
<accession>A0A8S9WXJ2</accession>
<evidence type="ECO:0000256" key="6">
    <source>
        <dbReference type="ARBA" id="ARBA00022989"/>
    </source>
</evidence>
<keyword evidence="10" id="KW-1185">Reference proteome</keyword>
<dbReference type="OrthoDB" id="2526284at2759"/>
<evidence type="ECO:0000313" key="10">
    <source>
        <dbReference type="Proteomes" id="UP000466442"/>
    </source>
</evidence>
<proteinExistence type="inferred from homology"/>
<keyword evidence="7 8" id="KW-0472">Membrane</keyword>
<keyword evidence="4 8" id="KW-0808">Transferase</keyword>
<name>A0A8S9WXJ2_APOLU</name>
<dbReference type="PANTHER" id="PTHR21461">
    <property type="entry name" value="GLYCOSYLTRANSFERASE FAMILY 92 PROTEIN"/>
    <property type="match status" value="1"/>
</dbReference>
<evidence type="ECO:0000256" key="7">
    <source>
        <dbReference type="ARBA" id="ARBA00023136"/>
    </source>
</evidence>
<keyword evidence="6 8" id="KW-1133">Transmembrane helix</keyword>